<dbReference type="CDD" id="cd05374">
    <property type="entry name" value="17beta-HSD-like_SDR_c"/>
    <property type="match status" value="1"/>
</dbReference>
<dbReference type="GO" id="GO:0019433">
    <property type="term" value="P:triglyceride catabolic process"/>
    <property type="evidence" value="ECO:0007669"/>
    <property type="project" value="TreeGrafter"/>
</dbReference>
<dbReference type="InterPro" id="IPR002347">
    <property type="entry name" value="SDR_fam"/>
</dbReference>
<keyword evidence="6" id="KW-1185">Reference proteome</keyword>
<organism evidence="5 6">
    <name type="scientific">Mycena chlorophos</name>
    <name type="common">Agaric fungus</name>
    <name type="synonym">Agaricus chlorophos</name>
    <dbReference type="NCBI Taxonomy" id="658473"/>
    <lineage>
        <taxon>Eukaryota</taxon>
        <taxon>Fungi</taxon>
        <taxon>Dikarya</taxon>
        <taxon>Basidiomycota</taxon>
        <taxon>Agaricomycotina</taxon>
        <taxon>Agaricomycetes</taxon>
        <taxon>Agaricomycetidae</taxon>
        <taxon>Agaricales</taxon>
        <taxon>Marasmiineae</taxon>
        <taxon>Mycenaceae</taxon>
        <taxon>Mycena</taxon>
    </lineage>
</organism>
<dbReference type="PANTHER" id="PTHR44169">
    <property type="entry name" value="NADPH-DEPENDENT 1-ACYLDIHYDROXYACETONE PHOSPHATE REDUCTASE"/>
    <property type="match status" value="1"/>
</dbReference>
<dbReference type="AlphaFoldDB" id="A0A8H6TLA7"/>
<dbReference type="InterPro" id="IPR036291">
    <property type="entry name" value="NAD(P)-bd_dom_sf"/>
</dbReference>
<dbReference type="FunFam" id="3.40.50.720:FF:000261">
    <property type="entry name" value="NADPH-dependent 1-acyldihydroxyacetone phosphate reductase"/>
    <property type="match status" value="1"/>
</dbReference>
<comment type="similarity">
    <text evidence="1 4">Belongs to the short-chain dehydrogenases/reductases (SDR) family.</text>
</comment>
<evidence type="ECO:0000256" key="2">
    <source>
        <dbReference type="ARBA" id="ARBA00022857"/>
    </source>
</evidence>
<name>A0A8H6TLA7_MYCCL</name>
<accession>A0A8H6TLA7</accession>
<comment type="caution">
    <text evidence="5">The sequence shown here is derived from an EMBL/GenBank/DDBJ whole genome shotgun (WGS) entry which is preliminary data.</text>
</comment>
<dbReference type="Pfam" id="PF00106">
    <property type="entry name" value="adh_short"/>
    <property type="match status" value="1"/>
</dbReference>
<gene>
    <name evidence="5" type="ORF">HMN09_00197100</name>
</gene>
<dbReference type="InterPro" id="IPR020904">
    <property type="entry name" value="Sc_DH/Rdtase_CS"/>
</dbReference>
<keyword evidence="2" id="KW-0521">NADP</keyword>
<reference evidence="5" key="1">
    <citation type="submission" date="2020-05" db="EMBL/GenBank/DDBJ databases">
        <title>Mycena genomes resolve the evolution of fungal bioluminescence.</title>
        <authorList>
            <person name="Tsai I.J."/>
        </authorList>
    </citation>
    <scope>NUCLEOTIDE SEQUENCE</scope>
    <source>
        <strain evidence="5">110903Hualien_Pintung</strain>
    </source>
</reference>
<dbReference type="GO" id="GO:0005783">
    <property type="term" value="C:endoplasmic reticulum"/>
    <property type="evidence" value="ECO:0007669"/>
    <property type="project" value="TreeGrafter"/>
</dbReference>
<evidence type="ECO:0000313" key="6">
    <source>
        <dbReference type="Proteomes" id="UP000613580"/>
    </source>
</evidence>
<dbReference type="PRINTS" id="PR00080">
    <property type="entry name" value="SDRFAMILY"/>
</dbReference>
<dbReference type="GO" id="GO:0005811">
    <property type="term" value="C:lipid droplet"/>
    <property type="evidence" value="ECO:0007669"/>
    <property type="project" value="TreeGrafter"/>
</dbReference>
<dbReference type="Proteomes" id="UP000613580">
    <property type="component" value="Unassembled WGS sequence"/>
</dbReference>
<dbReference type="EMBL" id="JACAZE010000002">
    <property type="protein sequence ID" value="KAF7321095.1"/>
    <property type="molecule type" value="Genomic_DNA"/>
</dbReference>
<dbReference type="GO" id="GO:0000140">
    <property type="term" value="F:acylglycerone-phosphate reductase (NADP+) activity"/>
    <property type="evidence" value="ECO:0007669"/>
    <property type="project" value="TreeGrafter"/>
</dbReference>
<dbReference type="Gene3D" id="3.40.50.720">
    <property type="entry name" value="NAD(P)-binding Rossmann-like Domain"/>
    <property type="match status" value="1"/>
</dbReference>
<dbReference type="PRINTS" id="PR00081">
    <property type="entry name" value="GDHRDH"/>
</dbReference>
<dbReference type="SUPFAM" id="SSF51735">
    <property type="entry name" value="NAD(P)-binding Rossmann-fold domains"/>
    <property type="match status" value="1"/>
</dbReference>
<evidence type="ECO:0000313" key="5">
    <source>
        <dbReference type="EMBL" id="KAF7321095.1"/>
    </source>
</evidence>
<evidence type="ECO:0000256" key="3">
    <source>
        <dbReference type="ARBA" id="ARBA00023002"/>
    </source>
</evidence>
<dbReference type="OrthoDB" id="2102561at2759"/>
<dbReference type="GO" id="GO:0006654">
    <property type="term" value="P:phosphatidic acid biosynthetic process"/>
    <property type="evidence" value="ECO:0007669"/>
    <property type="project" value="TreeGrafter"/>
</dbReference>
<protein>
    <submittedName>
        <fullName evidence="5">Arabinanase/levansucrase/invertase superfamily protein</fullName>
    </submittedName>
</protein>
<evidence type="ECO:0000256" key="4">
    <source>
        <dbReference type="RuleBase" id="RU000363"/>
    </source>
</evidence>
<sequence>MSTRPQAVLITGCTSGGIGFELGKEYRSKGLRVFATARRAEVCEELTALGFEAIQLDVTKDESVHAARNQVAEMTGGVLDILVNNAGRSAAGIPAVDANMNTILDVFETNLFGVMRMVQAFVPLLITSGDGRIVNISSIASVMPYPFNSAYNASKAAVNAYGSTLRVELAPFNIQVTTVITGAVKSHIIESTPALAPTSIYAPIADHFARYMAGISKVGGTPTEVYARSVVSQTFRRSLNSWFWTGKFSFLCWFIDTFLGRTGFDRPLSREFGLTALKKVVEERKDA</sequence>
<dbReference type="GO" id="GO:0004806">
    <property type="term" value="F:triacylglycerol lipase activity"/>
    <property type="evidence" value="ECO:0007669"/>
    <property type="project" value="TreeGrafter"/>
</dbReference>
<proteinExistence type="inferred from homology"/>
<evidence type="ECO:0000256" key="1">
    <source>
        <dbReference type="ARBA" id="ARBA00006484"/>
    </source>
</evidence>
<dbReference type="PANTHER" id="PTHR44169:SF6">
    <property type="entry name" value="NADPH-DEPENDENT 1-ACYLDIHYDROXYACETONE PHOSPHATE REDUCTASE"/>
    <property type="match status" value="1"/>
</dbReference>
<keyword evidence="3" id="KW-0560">Oxidoreductase</keyword>
<dbReference type="PROSITE" id="PS00061">
    <property type="entry name" value="ADH_SHORT"/>
    <property type="match status" value="1"/>
</dbReference>